<evidence type="ECO:0000256" key="11">
    <source>
        <dbReference type="SAM" id="Phobius"/>
    </source>
</evidence>
<evidence type="ECO:0000256" key="9">
    <source>
        <dbReference type="ARBA" id="ARBA00023295"/>
    </source>
</evidence>
<feature type="compositionally biased region" description="Low complexity" evidence="10">
    <location>
        <begin position="122"/>
        <end position="142"/>
    </location>
</feature>
<dbReference type="InterPro" id="IPR035937">
    <property type="entry name" value="FPG_N"/>
</dbReference>
<keyword evidence="11" id="KW-0812">Transmembrane</keyword>
<evidence type="ECO:0000259" key="12">
    <source>
        <dbReference type="SMART" id="SM00898"/>
    </source>
</evidence>
<dbReference type="InterPro" id="IPR002123">
    <property type="entry name" value="Plipid/glycerol_acylTrfase"/>
</dbReference>
<dbReference type="PANTHER" id="PTHR31605">
    <property type="entry name" value="GLYCEROL-3-PHOSPHATE O-ACYLTRANSFERASE 1"/>
    <property type="match status" value="1"/>
</dbReference>
<dbReference type="Pfam" id="PF01149">
    <property type="entry name" value="Fapy_DNA_glyco"/>
    <property type="match status" value="1"/>
</dbReference>
<comment type="similarity">
    <text evidence="1">Belongs to the FPG family.</text>
</comment>
<dbReference type="GO" id="GO:0008654">
    <property type="term" value="P:phospholipid biosynthetic process"/>
    <property type="evidence" value="ECO:0007669"/>
    <property type="project" value="TreeGrafter"/>
</dbReference>
<dbReference type="InterPro" id="IPR012319">
    <property type="entry name" value="FPG_cat"/>
</dbReference>
<sequence length="1263" mass="137816">MTSPDAVAPRPEDVNSNEEREEPPTQRDDKVDSRLDSATTSESVQAPGYSLGLTFDPALPAPPRAAAPEAEAVASSSASPCESSPLPTPAKARTPKQAHFTLDPPETRTISPAPAPRRRPSYNRAPSSSSAAHSTPSPAAAAPALPKPTLVQTYKDLHALLKGFLLLVPPFIRRLRFLIPTPLRSAARFVIRYSAMFLHARGILGSNWVYDVVASMWRVVIDIFFREIRSRGAWKIPRQNEGAVIFVVGPHHNQMADPGVAQQFLDPLLLMSEVRRESGRRISFLTAAKSMDRAFVGLAARLAQSIPVARAQDYAFVGKGTIRLSEQDPLTILGTDTQFTKDFEKPRSQMLLPRNLGSSTAEVIEVVSDTELRLKKEFPRKAVEDLKTKTEGVSFKVLPHVDQSNMYSAVYQRLTEGGSIGIFPEGGSHDRTDLLPLKAGVSIMALGAISAQPDLKLQIVPVGMSYFHPHKFRSRAVVEFGSPIEIPSEFVAEFEKGGESKKKAIGGFMDLIVDGLKSVTVRAPDYDTLMLIQAARRLYRPPGSNLTLGQVVELNKRFIVGYEVYKEDPRIKELERGVREYNKLLRYLGLKDHQVENAGRPRWRAFFILCYRFGLLSAWGALALPGVILNAPIFIAAKLISRKKAKEALAASTVKIAGRDVLATWKVLVALAGAPSLYTVYAINAVVLAHKLGLPYKYKVLAPVATFAGLPVIGFAALRFGEVGMDVYKSMRPLLLSLVPGKEPQIQRLRHMRETLSNELNELVDELAPSIFEDFQANRIVPSAEASPRRDSAQGNFLQHPLGWIDEFLFGYGWSNSMALPENRRVARAGGTESDFDGGFTDGQGGGSGYVSGYTTEEAPDYDEVIHILNRQQGHPDSPAPSVAVPLKPTLSRRNSRQRSRTNLSAMSPVTPTTSLPSGSSSALPESDGATAIDGKEVKEVRRLGKNFFLVLSSPPHPIFHFGMSGMAHVRGQASPVYRVPRAKSPGTDAIWPPEKYCKLAITFEGDNGEIGEWAFCDPRRLGRIKLVDADESELMKVPPLGDLGVDPLLAMPSVDRLADAFAKRSAPIKAVLLDQNGPLCGIGNYMVDEILYQAAIHPSLPASYIGQPSQRDLLAELHAQIRAVTVAAVAVDADAERFPDNWLFKFRWGKGKKKGKEVPFVLPDGTTSSISHMTVGGRTSAIVDKVQKLPEDLDAFLAKPKRGRSAANLDGDTAADVDRAEKAGEAGKLGSDPAPTALDSPRKKRKPGPVTSPHFKKVRKVT</sequence>
<evidence type="ECO:0000256" key="2">
    <source>
        <dbReference type="ARBA" id="ARBA00012720"/>
    </source>
</evidence>
<name>A0A9P6W830_RHOMI</name>
<feature type="compositionally biased region" description="Gly residues" evidence="10">
    <location>
        <begin position="840"/>
        <end position="850"/>
    </location>
</feature>
<keyword evidence="8" id="KW-0511">Multifunctional enzyme</keyword>
<evidence type="ECO:0000256" key="3">
    <source>
        <dbReference type="ARBA" id="ARBA00022763"/>
    </source>
</evidence>
<dbReference type="GO" id="GO:0004366">
    <property type="term" value="F:glycerol-3-phosphate O-acyltransferase activity"/>
    <property type="evidence" value="ECO:0007669"/>
    <property type="project" value="TreeGrafter"/>
</dbReference>
<evidence type="ECO:0000256" key="8">
    <source>
        <dbReference type="ARBA" id="ARBA00023268"/>
    </source>
</evidence>
<dbReference type="InterPro" id="IPR015886">
    <property type="entry name" value="H2TH_FPG"/>
</dbReference>
<dbReference type="Gene3D" id="3.20.190.10">
    <property type="entry name" value="MutM-like, N-terminal"/>
    <property type="match status" value="1"/>
</dbReference>
<dbReference type="GO" id="GO:0008270">
    <property type="term" value="F:zinc ion binding"/>
    <property type="evidence" value="ECO:0007669"/>
    <property type="project" value="InterPro"/>
</dbReference>
<feature type="region of interest" description="Disordered" evidence="10">
    <location>
        <begin position="1203"/>
        <end position="1263"/>
    </location>
</feature>
<dbReference type="GO" id="GO:0019104">
    <property type="term" value="F:DNA N-glycosylase activity"/>
    <property type="evidence" value="ECO:0007669"/>
    <property type="project" value="InterPro"/>
</dbReference>
<dbReference type="Gene3D" id="1.10.8.50">
    <property type="match status" value="1"/>
</dbReference>
<protein>
    <recommendedName>
        <fullName evidence="2">DNA-(apurinic or apyrimidinic site) lyase</fullName>
        <ecNumber evidence="2">4.2.99.18</ecNumber>
    </recommendedName>
</protein>
<feature type="domain" description="Formamidopyrimidine-DNA glycosylase H2TH DNA-binding" evidence="13">
    <location>
        <begin position="1044"/>
        <end position="1141"/>
    </location>
</feature>
<dbReference type="EC" id="4.2.99.18" evidence="2"/>
<feature type="region of interest" description="Disordered" evidence="10">
    <location>
        <begin position="835"/>
        <end position="855"/>
    </location>
</feature>
<feature type="domain" description="Formamidopyrimidine-DNA glycosylase catalytic" evidence="12">
    <location>
        <begin position="898"/>
        <end position="1026"/>
    </location>
</feature>
<dbReference type="AlphaFoldDB" id="A0A9P6W830"/>
<dbReference type="GO" id="GO:0016287">
    <property type="term" value="F:glycerone-phosphate O-acyltransferase activity"/>
    <property type="evidence" value="ECO:0007669"/>
    <property type="project" value="TreeGrafter"/>
</dbReference>
<evidence type="ECO:0000256" key="6">
    <source>
        <dbReference type="ARBA" id="ARBA00023204"/>
    </source>
</evidence>
<evidence type="ECO:0000259" key="13">
    <source>
        <dbReference type="SMART" id="SM01232"/>
    </source>
</evidence>
<dbReference type="InterPro" id="IPR010979">
    <property type="entry name" value="Ribosomal_uS13-like_H2TH"/>
</dbReference>
<feature type="compositionally biased region" description="Low complexity" evidence="10">
    <location>
        <begin position="901"/>
        <end position="927"/>
    </location>
</feature>
<feature type="compositionally biased region" description="Low complexity" evidence="10">
    <location>
        <begin position="66"/>
        <end position="85"/>
    </location>
</feature>
<keyword evidence="15" id="KW-1185">Reference proteome</keyword>
<dbReference type="GO" id="GO:0003684">
    <property type="term" value="F:damaged DNA binding"/>
    <property type="evidence" value="ECO:0007669"/>
    <property type="project" value="InterPro"/>
</dbReference>
<keyword evidence="9" id="KW-0326">Glycosidase</keyword>
<evidence type="ECO:0000256" key="4">
    <source>
        <dbReference type="ARBA" id="ARBA00022801"/>
    </source>
</evidence>
<dbReference type="PANTHER" id="PTHR31605:SF0">
    <property type="entry name" value="GLYCEROL-3-PHOSPHATE O-ACYLTRANSFERASE 1"/>
    <property type="match status" value="1"/>
</dbReference>
<dbReference type="GO" id="GO:0140078">
    <property type="term" value="F:class I DNA-(apurinic or apyrimidinic site) endonuclease activity"/>
    <property type="evidence" value="ECO:0007669"/>
    <property type="project" value="UniProtKB-EC"/>
</dbReference>
<dbReference type="EMBL" id="PUHQ01000004">
    <property type="protein sequence ID" value="KAG0666583.1"/>
    <property type="molecule type" value="Genomic_DNA"/>
</dbReference>
<keyword evidence="4" id="KW-0378">Hydrolase</keyword>
<dbReference type="InterPro" id="IPR052744">
    <property type="entry name" value="GPAT/DAPAT"/>
</dbReference>
<accession>A0A9P6W830</accession>
<reference evidence="14 15" key="1">
    <citation type="submission" date="2020-11" db="EMBL/GenBank/DDBJ databases">
        <title>Kefir isolates.</title>
        <authorList>
            <person name="Marcisauskas S."/>
            <person name="Kim Y."/>
            <person name="Blasche S."/>
        </authorList>
    </citation>
    <scope>NUCLEOTIDE SEQUENCE [LARGE SCALE GENOMIC DNA]</scope>
    <source>
        <strain evidence="14 15">KR</strain>
    </source>
</reference>
<proteinExistence type="inferred from homology"/>
<feature type="transmembrane region" description="Helical" evidence="11">
    <location>
        <begin position="616"/>
        <end position="640"/>
    </location>
</feature>
<feature type="compositionally biased region" description="Basic and acidic residues" evidence="10">
    <location>
        <begin position="1217"/>
        <end position="1226"/>
    </location>
</feature>
<evidence type="ECO:0000313" key="15">
    <source>
        <dbReference type="Proteomes" id="UP000777482"/>
    </source>
</evidence>
<feature type="compositionally biased region" description="Basic and acidic residues" evidence="10">
    <location>
        <begin position="22"/>
        <end position="35"/>
    </location>
</feature>
<organism evidence="14 15">
    <name type="scientific">Rhodotorula mucilaginosa</name>
    <name type="common">Yeast</name>
    <name type="synonym">Rhodotorula rubra</name>
    <dbReference type="NCBI Taxonomy" id="5537"/>
    <lineage>
        <taxon>Eukaryota</taxon>
        <taxon>Fungi</taxon>
        <taxon>Dikarya</taxon>
        <taxon>Basidiomycota</taxon>
        <taxon>Pucciniomycotina</taxon>
        <taxon>Microbotryomycetes</taxon>
        <taxon>Sporidiobolales</taxon>
        <taxon>Sporidiobolaceae</taxon>
        <taxon>Rhodotorula</taxon>
    </lineage>
</organism>
<keyword evidence="11" id="KW-0472">Membrane</keyword>
<dbReference type="SMART" id="SM00898">
    <property type="entry name" value="Fapy_DNA_glyco"/>
    <property type="match status" value="1"/>
</dbReference>
<keyword evidence="6" id="KW-0234">DNA repair</keyword>
<feature type="region of interest" description="Disordered" evidence="10">
    <location>
        <begin position="1"/>
        <end position="142"/>
    </location>
</feature>
<gene>
    <name evidence="14" type="ORF">C6P46_004249</name>
</gene>
<dbReference type="GO" id="GO:0006284">
    <property type="term" value="P:base-excision repair"/>
    <property type="evidence" value="ECO:0007669"/>
    <property type="project" value="InterPro"/>
</dbReference>
<evidence type="ECO:0000313" key="14">
    <source>
        <dbReference type="EMBL" id="KAG0666583.1"/>
    </source>
</evidence>
<keyword evidence="5" id="KW-0238">DNA-binding</keyword>
<evidence type="ECO:0000256" key="1">
    <source>
        <dbReference type="ARBA" id="ARBA00009409"/>
    </source>
</evidence>
<dbReference type="Proteomes" id="UP000777482">
    <property type="component" value="Unassembled WGS sequence"/>
</dbReference>
<dbReference type="Pfam" id="PF06831">
    <property type="entry name" value="H2TH"/>
    <property type="match status" value="1"/>
</dbReference>
<feature type="transmembrane region" description="Helical" evidence="11">
    <location>
        <begin position="661"/>
        <end position="681"/>
    </location>
</feature>
<dbReference type="SMART" id="SM01232">
    <property type="entry name" value="H2TH"/>
    <property type="match status" value="1"/>
</dbReference>
<evidence type="ECO:0000256" key="5">
    <source>
        <dbReference type="ARBA" id="ARBA00023125"/>
    </source>
</evidence>
<keyword evidence="3" id="KW-0227">DNA damage</keyword>
<dbReference type="OrthoDB" id="2427554at2759"/>
<evidence type="ECO:0000256" key="7">
    <source>
        <dbReference type="ARBA" id="ARBA00023239"/>
    </source>
</evidence>
<dbReference type="SUPFAM" id="SSF46946">
    <property type="entry name" value="S13-like H2TH domain"/>
    <property type="match status" value="1"/>
</dbReference>
<keyword evidence="11" id="KW-1133">Transmembrane helix</keyword>
<comment type="caution">
    <text evidence="14">The sequence shown here is derived from an EMBL/GenBank/DDBJ whole genome shotgun (WGS) entry which is preliminary data.</text>
</comment>
<keyword evidence="7" id="KW-0456">Lyase</keyword>
<dbReference type="SUPFAM" id="SSF69593">
    <property type="entry name" value="Glycerol-3-phosphate (1)-acyltransferase"/>
    <property type="match status" value="1"/>
</dbReference>
<evidence type="ECO:0000256" key="10">
    <source>
        <dbReference type="SAM" id="MobiDB-lite"/>
    </source>
</evidence>
<dbReference type="SUPFAM" id="SSF81624">
    <property type="entry name" value="N-terminal domain of MutM-like DNA repair proteins"/>
    <property type="match status" value="1"/>
</dbReference>
<feature type="region of interest" description="Disordered" evidence="10">
    <location>
        <begin position="872"/>
        <end position="935"/>
    </location>
</feature>
<dbReference type="Pfam" id="PF01553">
    <property type="entry name" value="Acyltransferase"/>
    <property type="match status" value="1"/>
</dbReference>